<evidence type="ECO:0000256" key="1">
    <source>
        <dbReference type="SAM" id="SignalP"/>
    </source>
</evidence>
<keyword evidence="1" id="KW-0732">Signal</keyword>
<dbReference type="RefSeq" id="WP_304379018.1">
    <property type="nucleotide sequence ID" value="NZ_JAUOZU010000028.1"/>
</dbReference>
<evidence type="ECO:0000313" key="3">
    <source>
        <dbReference type="Proteomes" id="UP001174932"/>
    </source>
</evidence>
<dbReference type="EMBL" id="JAUOZU010000028">
    <property type="protein sequence ID" value="MDO6967088.1"/>
    <property type="molecule type" value="Genomic_DNA"/>
</dbReference>
<accession>A0ABT8YV55</accession>
<dbReference type="Gene3D" id="3.30.110.170">
    <property type="entry name" value="Protein of unknown function (DUF541), domain 1"/>
    <property type="match status" value="1"/>
</dbReference>
<comment type="caution">
    <text evidence="2">The sequence shown here is derived from an EMBL/GenBank/DDBJ whole genome shotgun (WGS) entry which is preliminary data.</text>
</comment>
<dbReference type="Proteomes" id="UP001174932">
    <property type="component" value="Unassembled WGS sequence"/>
</dbReference>
<organism evidence="2 3">
    <name type="scientific">Rhizobium alvei</name>
    <dbReference type="NCBI Taxonomy" id="1132659"/>
    <lineage>
        <taxon>Bacteria</taxon>
        <taxon>Pseudomonadati</taxon>
        <taxon>Pseudomonadota</taxon>
        <taxon>Alphaproteobacteria</taxon>
        <taxon>Hyphomicrobiales</taxon>
        <taxon>Rhizobiaceae</taxon>
        <taxon>Rhizobium/Agrobacterium group</taxon>
        <taxon>Rhizobium</taxon>
    </lineage>
</organism>
<protein>
    <submittedName>
        <fullName evidence="2">SIMPL domain-containing protein</fullName>
    </submittedName>
</protein>
<reference evidence="2" key="2">
    <citation type="submission" date="2023-07" db="EMBL/GenBank/DDBJ databases">
        <authorList>
            <person name="Shen H."/>
        </authorList>
    </citation>
    <scope>NUCLEOTIDE SEQUENCE</scope>
    <source>
        <strain evidence="2">TNR-22</strain>
    </source>
</reference>
<gene>
    <name evidence="2" type="ORF">Q4481_24295</name>
</gene>
<evidence type="ECO:0000313" key="2">
    <source>
        <dbReference type="EMBL" id="MDO6967088.1"/>
    </source>
</evidence>
<dbReference type="PANTHER" id="PTHR34387">
    <property type="entry name" value="SLR1258 PROTEIN"/>
    <property type="match status" value="1"/>
</dbReference>
<feature type="signal peptide" evidence="1">
    <location>
        <begin position="1"/>
        <end position="26"/>
    </location>
</feature>
<proteinExistence type="predicted"/>
<dbReference type="Pfam" id="PF04402">
    <property type="entry name" value="SIMPL"/>
    <property type="match status" value="1"/>
</dbReference>
<dbReference type="InterPro" id="IPR007497">
    <property type="entry name" value="SIMPL/DUF541"/>
</dbReference>
<dbReference type="Gene3D" id="3.30.70.2970">
    <property type="entry name" value="Protein of unknown function (DUF541), domain 2"/>
    <property type="match status" value="1"/>
</dbReference>
<name>A0ABT8YV55_9HYPH</name>
<keyword evidence="3" id="KW-1185">Reference proteome</keyword>
<dbReference type="InterPro" id="IPR052022">
    <property type="entry name" value="26kDa_periplasmic_antigen"/>
</dbReference>
<reference evidence="2" key="1">
    <citation type="journal article" date="2015" name="Int. J. Syst. Evol. Microbiol.">
        <title>Rhizobium alvei sp. nov., isolated from a freshwater river.</title>
        <authorList>
            <person name="Sheu S.Y."/>
            <person name="Huang H.W."/>
            <person name="Young C.C."/>
            <person name="Chen W.M."/>
        </authorList>
    </citation>
    <scope>NUCLEOTIDE SEQUENCE</scope>
    <source>
        <strain evidence="2">TNR-22</strain>
    </source>
</reference>
<feature type="chain" id="PRO_5047532228" evidence="1">
    <location>
        <begin position="27"/>
        <end position="245"/>
    </location>
</feature>
<dbReference type="PANTHER" id="PTHR34387:SF1">
    <property type="entry name" value="PERIPLASMIC IMMUNOGENIC PROTEIN"/>
    <property type="match status" value="1"/>
</dbReference>
<sequence>MSISRKIILSSASAALLAFTALSAKAEEARPREPVIIVSGEAQAAVAPDQAIMTFAVVREAKTAREALDANNDAMAKVLAELKKLKIADRDLQTSGFSVEPQYFYPEDNDGRNKPPELTGYRISNTLTIRLRDINQTGAVLDRVVTLGVNQGGDIRFVNEDPSKAIAKARAEAMKDAKAKASVLAEAAGVKLGRVLEISETSGRPEPVPMVRMTMAKEAADAAVPIASGENSYSVSVNATFAIEQ</sequence>